<reference evidence="1" key="1">
    <citation type="submission" date="2022-07" db="EMBL/GenBank/DDBJ databases">
        <title>Phylogenomic reconstructions and comparative analyses of Kickxellomycotina fungi.</title>
        <authorList>
            <person name="Reynolds N.K."/>
            <person name="Stajich J.E."/>
            <person name="Barry K."/>
            <person name="Grigoriev I.V."/>
            <person name="Crous P."/>
            <person name="Smith M.E."/>
        </authorList>
    </citation>
    <scope>NUCLEOTIDE SEQUENCE</scope>
    <source>
        <strain evidence="1">CBS 109366</strain>
    </source>
</reference>
<protein>
    <submittedName>
        <fullName evidence="1">Uncharacterized protein</fullName>
    </submittedName>
</protein>
<proteinExistence type="predicted"/>
<accession>A0ACC1JLG0</accession>
<organism evidence="1 2">
    <name type="scientific">Coemansia nantahalensis</name>
    <dbReference type="NCBI Taxonomy" id="2789366"/>
    <lineage>
        <taxon>Eukaryota</taxon>
        <taxon>Fungi</taxon>
        <taxon>Fungi incertae sedis</taxon>
        <taxon>Zoopagomycota</taxon>
        <taxon>Kickxellomycotina</taxon>
        <taxon>Kickxellomycetes</taxon>
        <taxon>Kickxellales</taxon>
        <taxon>Kickxellaceae</taxon>
        <taxon>Coemansia</taxon>
    </lineage>
</organism>
<sequence length="375" mass="39871">MTTNMFGAAIPVPVTTIVTIEGVFNASGRLLSGWVSDIVGRRRTFLVVISAQITIVACLLVVIPQRTFWPFVVLVWLATLCYGGGVGVIAATLADMFGAPNMSPCHGVILTGWSAASIGGGLIYTGVVNAMTKHGGYTLGDPFVYVVNQYWILSLLACGWLALLFIRTTPRERMFPRVHGQVFCHTLAGITLRLARGTMQNGLRDYEFLATAPDGGHRPATAGGNGIIDGDESAYSTNGSIAVAEKHLTAVSQLEDIGLRSHAGLIRSHLEGEVHDAGIAGNLAAKMSHESAKCESPPEAFNYVADDGRSTASASASVTGACASCVQLTCTTPPPRWCLPLLGRWRLERVSSEEVATIWRMYLSCALLASVSSKD</sequence>
<evidence type="ECO:0000313" key="2">
    <source>
        <dbReference type="Proteomes" id="UP001140234"/>
    </source>
</evidence>
<dbReference type="EMBL" id="JANBUJ010003135">
    <property type="protein sequence ID" value="KAJ2761780.1"/>
    <property type="molecule type" value="Genomic_DNA"/>
</dbReference>
<name>A0ACC1JLG0_9FUNG</name>
<dbReference type="Proteomes" id="UP001140234">
    <property type="component" value="Unassembled WGS sequence"/>
</dbReference>
<gene>
    <name evidence="1" type="ORF">IWQ57_005959</name>
</gene>
<comment type="caution">
    <text evidence="1">The sequence shown here is derived from an EMBL/GenBank/DDBJ whole genome shotgun (WGS) entry which is preliminary data.</text>
</comment>
<keyword evidence="2" id="KW-1185">Reference proteome</keyword>
<evidence type="ECO:0000313" key="1">
    <source>
        <dbReference type="EMBL" id="KAJ2761780.1"/>
    </source>
</evidence>